<gene>
    <name evidence="1" type="ORF">GKR67_14470</name>
</gene>
<evidence type="ECO:0000313" key="1">
    <source>
        <dbReference type="EMBL" id="MTC35813.1"/>
    </source>
</evidence>
<comment type="caution">
    <text evidence="1">The sequence shown here is derived from an EMBL/GenBank/DDBJ whole genome shotgun (WGS) entry which is preliminary data.</text>
</comment>
<evidence type="ECO:0000313" key="2">
    <source>
        <dbReference type="Proteomes" id="UP000449944"/>
    </source>
</evidence>
<dbReference type="Proteomes" id="UP000449944">
    <property type="component" value="Unassembled WGS sequence"/>
</dbReference>
<protein>
    <recommendedName>
        <fullName evidence="3">DUF4919 domain-containing protein</fullName>
    </recommendedName>
</protein>
<proteinExistence type="predicted"/>
<dbReference type="AlphaFoldDB" id="A0AAW9VDL5"/>
<organism evidence="1 2">
    <name type="scientific">Providencia alcalifaciens</name>
    <dbReference type="NCBI Taxonomy" id="126385"/>
    <lineage>
        <taxon>Bacteria</taxon>
        <taxon>Pseudomonadati</taxon>
        <taxon>Pseudomonadota</taxon>
        <taxon>Gammaproteobacteria</taxon>
        <taxon>Enterobacterales</taxon>
        <taxon>Morganellaceae</taxon>
        <taxon>Providencia</taxon>
    </lineage>
</organism>
<accession>A0AAW9VDL5</accession>
<dbReference type="EMBL" id="WLUB01000047">
    <property type="protein sequence ID" value="MTC35813.1"/>
    <property type="molecule type" value="Genomic_DNA"/>
</dbReference>
<evidence type="ECO:0008006" key="3">
    <source>
        <dbReference type="Google" id="ProtNLM"/>
    </source>
</evidence>
<reference evidence="1 2" key="1">
    <citation type="submission" date="2019-10" db="EMBL/GenBank/DDBJ databases">
        <title>Comparative genomic analysis of Providencia.</title>
        <authorList>
            <person name="Yuan C."/>
            <person name="Wei Y."/>
            <person name="Yin Z."/>
        </authorList>
    </citation>
    <scope>NUCLEOTIDE SEQUENCE [LARGE SCALE GENOMIC DNA]</scope>
    <source>
        <strain evidence="2">wls1934</strain>
    </source>
</reference>
<name>A0AAW9VDL5_9GAMM</name>
<sequence>MNIKLVIIFFSLFFVGKAIAIPSIDGNAFIALVTTMQDDKDTYERGGKSALNWAIVKTQDPKGTVSMDDAMDLMFGNLAGSDDEDRIAMYSLYYMFKLNGINEACALNRKCVVESLHKGANVYLNTAKEKLIVSYVDDKSLFKFPDSYETKVFLSMDKVSGDIASNKLLIQ</sequence>